<organism evidence="1 2">
    <name type="scientific">Candidatus Nomurabacteria bacterium GW2011_GWB1_37_5</name>
    <dbReference type="NCBI Taxonomy" id="1618742"/>
    <lineage>
        <taxon>Bacteria</taxon>
        <taxon>Candidatus Nomuraibacteriota</taxon>
    </lineage>
</organism>
<dbReference type="EMBL" id="LBTF01000019">
    <property type="protein sequence ID" value="KKQ35284.1"/>
    <property type="molecule type" value="Genomic_DNA"/>
</dbReference>
<comment type="caution">
    <text evidence="1">The sequence shown here is derived from an EMBL/GenBank/DDBJ whole genome shotgun (WGS) entry which is preliminary data.</text>
</comment>
<sequence>MLSIERTKELLNDCSVADKEAEDIRDNFRMLAEIIFEKWQTEREKIKNKGVQSI</sequence>
<dbReference type="Proteomes" id="UP000033876">
    <property type="component" value="Unassembled WGS sequence"/>
</dbReference>
<name>A0A0G0JET4_9BACT</name>
<evidence type="ECO:0000313" key="1">
    <source>
        <dbReference type="EMBL" id="KKQ35284.1"/>
    </source>
</evidence>
<accession>A0A0G0JET4</accession>
<evidence type="ECO:0000313" key="2">
    <source>
        <dbReference type="Proteomes" id="UP000033876"/>
    </source>
</evidence>
<proteinExistence type="predicted"/>
<reference evidence="1 2" key="1">
    <citation type="journal article" date="2015" name="Nature">
        <title>rRNA introns, odd ribosomes, and small enigmatic genomes across a large radiation of phyla.</title>
        <authorList>
            <person name="Brown C.T."/>
            <person name="Hug L.A."/>
            <person name="Thomas B.C."/>
            <person name="Sharon I."/>
            <person name="Castelle C.J."/>
            <person name="Singh A."/>
            <person name="Wilkins M.J."/>
            <person name="Williams K.H."/>
            <person name="Banfield J.F."/>
        </authorList>
    </citation>
    <scope>NUCLEOTIDE SEQUENCE [LARGE SCALE GENOMIC DNA]</scope>
</reference>
<dbReference type="AlphaFoldDB" id="A0A0G0JET4"/>
<gene>
    <name evidence="1" type="ORF">US50_C0019G0006</name>
</gene>
<protein>
    <submittedName>
        <fullName evidence="1">Putative cytosolic protein</fullName>
    </submittedName>
</protein>